<dbReference type="Pfam" id="PF00963">
    <property type="entry name" value="Cohesin"/>
    <property type="match status" value="1"/>
</dbReference>
<dbReference type="Pfam" id="PF00404">
    <property type="entry name" value="Dockerin_1"/>
    <property type="match status" value="1"/>
</dbReference>
<dbReference type="eggNOG" id="COG2931">
    <property type="taxonomic scope" value="Bacteria"/>
</dbReference>
<evidence type="ECO:0000256" key="2">
    <source>
        <dbReference type="ARBA" id="ARBA00022525"/>
    </source>
</evidence>
<evidence type="ECO:0000256" key="4">
    <source>
        <dbReference type="ARBA" id="ARBA00022737"/>
    </source>
</evidence>
<dbReference type="GO" id="GO:0004553">
    <property type="term" value="F:hydrolase activity, hydrolyzing O-glycosyl compounds"/>
    <property type="evidence" value="ECO:0007669"/>
    <property type="project" value="InterPro"/>
</dbReference>
<gene>
    <name evidence="6" type="ORF">Bccel_3452</name>
</gene>
<dbReference type="SUPFAM" id="SSF69318">
    <property type="entry name" value="Integrin alpha N-terminal domain"/>
    <property type="match status" value="1"/>
</dbReference>
<dbReference type="EMBL" id="LGTC01000001">
    <property type="protein sequence ID" value="KNY28178.1"/>
    <property type="molecule type" value="Genomic_DNA"/>
</dbReference>
<reference evidence="7" key="1">
    <citation type="submission" date="2015-07" db="EMBL/GenBank/DDBJ databases">
        <title>Near-Complete Genome Sequence of the Cellulolytic Bacterium Bacteroides (Pseudobacteroides) cellulosolvens ATCC 35603.</title>
        <authorList>
            <person name="Dassa B."/>
            <person name="Utturkar S.M."/>
            <person name="Klingeman D.M."/>
            <person name="Hurt R.A."/>
            <person name="Keller M."/>
            <person name="Xu J."/>
            <person name="Reddy Y.H.K."/>
            <person name="Borovok I."/>
            <person name="Grinberg I.R."/>
            <person name="Lamed R."/>
            <person name="Zhivin O."/>
            <person name="Bayer E.A."/>
            <person name="Brown S.D."/>
        </authorList>
    </citation>
    <scope>NUCLEOTIDE SEQUENCE [LARGE SCALE GENOMIC DNA]</scope>
    <source>
        <strain evidence="7">DSM 2933</strain>
    </source>
</reference>
<dbReference type="InterPro" id="IPR016134">
    <property type="entry name" value="Dockerin_dom"/>
</dbReference>
<organism evidence="6 7">
    <name type="scientific">Pseudobacteroides cellulosolvens ATCC 35603 = DSM 2933</name>
    <dbReference type="NCBI Taxonomy" id="398512"/>
    <lineage>
        <taxon>Bacteria</taxon>
        <taxon>Bacillati</taxon>
        <taxon>Bacillota</taxon>
        <taxon>Clostridia</taxon>
        <taxon>Eubacteriales</taxon>
        <taxon>Oscillospiraceae</taxon>
        <taxon>Pseudobacteroides</taxon>
    </lineage>
</organism>
<dbReference type="InterPro" id="IPR013517">
    <property type="entry name" value="FG-GAP"/>
</dbReference>
<dbReference type="InterPro" id="IPR036439">
    <property type="entry name" value="Dockerin_dom_sf"/>
</dbReference>
<evidence type="ECO:0000256" key="3">
    <source>
        <dbReference type="ARBA" id="ARBA00022729"/>
    </source>
</evidence>
<dbReference type="AlphaFoldDB" id="A0A0L6JQW0"/>
<feature type="domain" description="Dockerin" evidence="5">
    <location>
        <begin position="183"/>
        <end position="250"/>
    </location>
</feature>
<evidence type="ECO:0000313" key="6">
    <source>
        <dbReference type="EMBL" id="KNY28178.1"/>
    </source>
</evidence>
<keyword evidence="4" id="KW-0677">Repeat</keyword>
<evidence type="ECO:0000256" key="1">
    <source>
        <dbReference type="ARBA" id="ARBA00004613"/>
    </source>
</evidence>
<dbReference type="Gene3D" id="2.130.10.130">
    <property type="entry name" value="Integrin alpha, N-terminal"/>
    <property type="match status" value="3"/>
</dbReference>
<dbReference type="GO" id="GO:0030246">
    <property type="term" value="F:carbohydrate binding"/>
    <property type="evidence" value="ECO:0007669"/>
    <property type="project" value="InterPro"/>
</dbReference>
<dbReference type="CDD" id="cd08547">
    <property type="entry name" value="Type_II_cohesin"/>
    <property type="match status" value="1"/>
</dbReference>
<dbReference type="SUPFAM" id="SSF49384">
    <property type="entry name" value="Carbohydrate-binding domain"/>
    <property type="match status" value="1"/>
</dbReference>
<dbReference type="InterPro" id="IPR008965">
    <property type="entry name" value="CBM2/CBM3_carb-bd_dom_sf"/>
</dbReference>
<dbReference type="Gene3D" id="2.60.40.680">
    <property type="match status" value="1"/>
</dbReference>
<evidence type="ECO:0000259" key="5">
    <source>
        <dbReference type="PROSITE" id="PS51766"/>
    </source>
</evidence>
<comment type="caution">
    <text evidence="6">The sequence shown here is derived from an EMBL/GenBank/DDBJ whole genome shotgun (WGS) entry which is preliminary data.</text>
</comment>
<keyword evidence="7" id="KW-1185">Reference proteome</keyword>
<sequence length="656" mass="72568" precursor="true">MKLKRLSVVLIIGSLIFCSIFTNKVYAAINPSISMEHSTICPIAGQYIQTKIKVKDIYGFAGYQVRIKYDKTLLEPYVQYNDSAIYTGNYEPMDNYTKPNPGDILLHSRECKKSDFIPVSIAKNDISNGILNFGRYYIKASAYKSSGISESTGTIAVIYFKVLKNSVNPLTSISFENSSTTTTGPITGDLNGDNAVNMTDVVEVSKYFNTLNTDPNYKKEYDINLDNAINMIEIMIIASKFNTISNSINGTCLYNWDALQVKEYSVYQKENQAYDFWTWNTGNKVLADKGRHWFEDVDGDGRKDLIGIGASGTVDAGWVYVALNNGTEFNFWSWNSGGQVISDNSHIWHEDVDGDGRKDLIGQGAAGTPTAGWVYVAHNNKTGFDFWSWNSGVRVLGDQGRHWFEDVDGDGRKDLIGIGAPGTVDAGWVYVGHNNGTGFDFWTWNSGRQVISDNSPIWFEDVDGDGKKDLIGQGAAGTPTAGWVYVALNNGTGFDFWTWNSGGQVISDNSPIWFEDVDGDGKKDLIGQGAAGTPTAGWVYVALNNGTGFNFWSWNTGRLVIADNSPIWFEDVNGDGRKDLIGQGASGNSDAGWLYVALNNGKGFDFWTWHTRQRVMADNGKYWFEDVNGDGRKDLIRQGEPGTAYAGWVYVANCSW</sequence>
<dbReference type="InterPro" id="IPR002105">
    <property type="entry name" value="Dockerin_1_rpt"/>
</dbReference>
<dbReference type="Pfam" id="PF13517">
    <property type="entry name" value="FG-GAP_3"/>
    <property type="match status" value="2"/>
</dbReference>
<dbReference type="PROSITE" id="PS00448">
    <property type="entry name" value="CLOS_CELLULOSOME_RPT"/>
    <property type="match status" value="1"/>
</dbReference>
<protein>
    <submittedName>
        <fullName evidence="6">Cellulosome anchoring protein cohesin region</fullName>
    </submittedName>
</protein>
<dbReference type="CDD" id="cd14253">
    <property type="entry name" value="Dockerin"/>
    <property type="match status" value="1"/>
</dbReference>
<dbReference type="InterPro" id="IPR002102">
    <property type="entry name" value="Cohesin_dom"/>
</dbReference>
<dbReference type="PROSITE" id="PS51766">
    <property type="entry name" value="DOCKERIN"/>
    <property type="match status" value="1"/>
</dbReference>
<dbReference type="GO" id="GO:0000272">
    <property type="term" value="P:polysaccharide catabolic process"/>
    <property type="evidence" value="ECO:0007669"/>
    <property type="project" value="InterPro"/>
</dbReference>
<dbReference type="RefSeq" id="WP_050753563.1">
    <property type="nucleotide sequence ID" value="NZ_LGTC01000001.1"/>
</dbReference>
<dbReference type="GO" id="GO:0005576">
    <property type="term" value="C:extracellular region"/>
    <property type="evidence" value="ECO:0007669"/>
    <property type="project" value="UniProtKB-SubCell"/>
</dbReference>
<dbReference type="InterPro" id="IPR028994">
    <property type="entry name" value="Integrin_alpha_N"/>
</dbReference>
<accession>A0A0L6JQW0</accession>
<proteinExistence type="predicted"/>
<dbReference type="SUPFAM" id="SSF63446">
    <property type="entry name" value="Type I dockerin domain"/>
    <property type="match status" value="1"/>
</dbReference>
<comment type="subcellular location">
    <subcellularLocation>
        <location evidence="1">Secreted</location>
    </subcellularLocation>
</comment>
<evidence type="ECO:0000313" key="7">
    <source>
        <dbReference type="Proteomes" id="UP000036923"/>
    </source>
</evidence>
<name>A0A0L6JQW0_9FIRM</name>
<dbReference type="STRING" id="398512.Bccel_3452"/>
<dbReference type="PATRIC" id="fig|398512.5.peg.3615"/>
<dbReference type="Proteomes" id="UP000036923">
    <property type="component" value="Unassembled WGS sequence"/>
</dbReference>
<keyword evidence="2" id="KW-0964">Secreted</keyword>
<keyword evidence="3" id="KW-0732">Signal</keyword>